<feature type="region of interest" description="Disordered" evidence="1">
    <location>
        <begin position="1"/>
        <end position="63"/>
    </location>
</feature>
<feature type="compositionally biased region" description="Low complexity" evidence="1">
    <location>
        <begin position="44"/>
        <end position="53"/>
    </location>
</feature>
<reference evidence="2" key="1">
    <citation type="submission" date="2021-04" db="EMBL/GenBank/DDBJ databases">
        <authorList>
            <person name="Chebbi M.A.C M."/>
        </authorList>
    </citation>
    <scope>NUCLEOTIDE SEQUENCE</scope>
</reference>
<evidence type="ECO:0000256" key="1">
    <source>
        <dbReference type="SAM" id="MobiDB-lite"/>
    </source>
</evidence>
<protein>
    <submittedName>
        <fullName evidence="2">Uncharacterized protein</fullName>
    </submittedName>
</protein>
<evidence type="ECO:0000313" key="3">
    <source>
        <dbReference type="Proteomes" id="UP000786811"/>
    </source>
</evidence>
<organism evidence="2 3">
    <name type="scientific">Cotesia congregata</name>
    <name type="common">Parasitoid wasp</name>
    <name type="synonym">Apanteles congregatus</name>
    <dbReference type="NCBI Taxonomy" id="51543"/>
    <lineage>
        <taxon>Eukaryota</taxon>
        <taxon>Metazoa</taxon>
        <taxon>Ecdysozoa</taxon>
        <taxon>Arthropoda</taxon>
        <taxon>Hexapoda</taxon>
        <taxon>Insecta</taxon>
        <taxon>Pterygota</taxon>
        <taxon>Neoptera</taxon>
        <taxon>Endopterygota</taxon>
        <taxon>Hymenoptera</taxon>
        <taxon>Apocrita</taxon>
        <taxon>Ichneumonoidea</taxon>
        <taxon>Braconidae</taxon>
        <taxon>Microgastrinae</taxon>
        <taxon>Cotesia</taxon>
    </lineage>
</organism>
<dbReference type="Proteomes" id="UP000786811">
    <property type="component" value="Unassembled WGS sequence"/>
</dbReference>
<proteinExistence type="predicted"/>
<dbReference type="OrthoDB" id="7609731at2759"/>
<keyword evidence="3" id="KW-1185">Reference proteome</keyword>
<dbReference type="AlphaFoldDB" id="A0A8J2E4M5"/>
<name>A0A8J2E4M5_COTCN</name>
<comment type="caution">
    <text evidence="2">The sequence shown here is derived from an EMBL/GenBank/DDBJ whole genome shotgun (WGS) entry which is preliminary data.</text>
</comment>
<gene>
    <name evidence="2" type="ORF">HICCMSTLAB_LOCUS264</name>
</gene>
<sequence>MAIYNHESSGCSADMAEGSAEEEQSSTAAPASPPADLRTITTHLSPSPYRRLQPPQPQQTHHRPYSNMLATAAPMRHNYNMLSHVKTEAADIEPPCDVPLNLKSESIGLTLVTGKPF</sequence>
<evidence type="ECO:0000313" key="2">
    <source>
        <dbReference type="EMBL" id="CAG5073290.1"/>
    </source>
</evidence>
<accession>A0A8J2E4M5</accession>
<dbReference type="EMBL" id="CAJNRD030001114">
    <property type="protein sequence ID" value="CAG5073290.1"/>
    <property type="molecule type" value="Genomic_DNA"/>
</dbReference>
<feature type="compositionally biased region" description="Polar residues" evidence="1">
    <location>
        <begin position="1"/>
        <end position="11"/>
    </location>
</feature>